<feature type="domain" description="Cyclic nucleotide-binding" evidence="9">
    <location>
        <begin position="56"/>
        <end position="156"/>
    </location>
</feature>
<dbReference type="GO" id="GO:0005221">
    <property type="term" value="F:intracellularly cyclic nucleotide-activated monoatomic cation channel activity"/>
    <property type="evidence" value="ECO:0007669"/>
    <property type="project" value="InterPro"/>
</dbReference>
<dbReference type="EMBL" id="JADGJH010003993">
    <property type="protein sequence ID" value="KAJ3087748.1"/>
    <property type="molecule type" value="Genomic_DNA"/>
</dbReference>
<dbReference type="Proteomes" id="UP001211907">
    <property type="component" value="Unassembled WGS sequence"/>
</dbReference>
<evidence type="ECO:0000313" key="10">
    <source>
        <dbReference type="EMBL" id="KAJ3087748.1"/>
    </source>
</evidence>
<dbReference type="PANTHER" id="PTHR45638">
    <property type="entry name" value="CYCLIC NUCLEOTIDE-GATED CATION CHANNEL SUBUNIT A"/>
    <property type="match status" value="1"/>
</dbReference>
<keyword evidence="2" id="KW-0813">Transport</keyword>
<evidence type="ECO:0000256" key="6">
    <source>
        <dbReference type="ARBA" id="ARBA00023136"/>
    </source>
</evidence>
<dbReference type="AlphaFoldDB" id="A0AAD5SN17"/>
<keyword evidence="5" id="KW-0406">Ion transport</keyword>
<gene>
    <name evidence="10" type="primary">KIF27_3</name>
    <name evidence="10" type="ORF">HK100_008247</name>
</gene>
<keyword evidence="4" id="KW-1133">Transmembrane helix</keyword>
<dbReference type="InterPro" id="IPR018490">
    <property type="entry name" value="cNMP-bd_dom_sf"/>
</dbReference>
<dbReference type="PANTHER" id="PTHR45638:SF11">
    <property type="entry name" value="CYCLIC NUCLEOTIDE-GATED CATION CHANNEL SUBUNIT A"/>
    <property type="match status" value="1"/>
</dbReference>
<dbReference type="SMART" id="SM00100">
    <property type="entry name" value="cNMP"/>
    <property type="match status" value="1"/>
</dbReference>
<dbReference type="Gene3D" id="2.60.120.10">
    <property type="entry name" value="Jelly Rolls"/>
    <property type="match status" value="1"/>
</dbReference>
<comment type="subcellular location">
    <subcellularLocation>
        <location evidence="1">Membrane</location>
        <topology evidence="1">Multi-pass membrane protein</topology>
    </subcellularLocation>
</comment>
<evidence type="ECO:0000313" key="11">
    <source>
        <dbReference type="Proteomes" id="UP001211907"/>
    </source>
</evidence>
<organism evidence="10 11">
    <name type="scientific">Physocladia obscura</name>
    <dbReference type="NCBI Taxonomy" id="109957"/>
    <lineage>
        <taxon>Eukaryota</taxon>
        <taxon>Fungi</taxon>
        <taxon>Fungi incertae sedis</taxon>
        <taxon>Chytridiomycota</taxon>
        <taxon>Chytridiomycota incertae sedis</taxon>
        <taxon>Chytridiomycetes</taxon>
        <taxon>Chytridiales</taxon>
        <taxon>Chytriomycetaceae</taxon>
        <taxon>Physocladia</taxon>
    </lineage>
</organism>
<proteinExistence type="predicted"/>
<comment type="caution">
    <text evidence="10">The sequence shown here is derived from an EMBL/GenBank/DDBJ whole genome shotgun (WGS) entry which is preliminary data.</text>
</comment>
<dbReference type="InterPro" id="IPR000595">
    <property type="entry name" value="cNMP-bd_dom"/>
</dbReference>
<dbReference type="PROSITE" id="PS50042">
    <property type="entry name" value="CNMP_BINDING_3"/>
    <property type="match status" value="1"/>
</dbReference>
<accession>A0AAD5SN17</accession>
<dbReference type="GO" id="GO:0016020">
    <property type="term" value="C:membrane"/>
    <property type="evidence" value="ECO:0007669"/>
    <property type="project" value="UniProtKB-SubCell"/>
</dbReference>
<feature type="non-terminal residue" evidence="10">
    <location>
        <position position="210"/>
    </location>
</feature>
<dbReference type="SUPFAM" id="SSF51206">
    <property type="entry name" value="cAMP-binding domain-like"/>
    <property type="match status" value="1"/>
</dbReference>
<dbReference type="InterPro" id="IPR050866">
    <property type="entry name" value="CNG_cation_channel"/>
</dbReference>
<keyword evidence="8" id="KW-0407">Ion channel</keyword>
<evidence type="ECO:0000259" key="9">
    <source>
        <dbReference type="PROSITE" id="PS50042"/>
    </source>
</evidence>
<sequence>MDEAIGDNPDVQKIVDEFAKDKQSWWKQQQYVIEQEKFGAEFSQNIARKDIKKLAIFASAPDAFVESLAMKVKSLVYKVGQNIVNANDPSDAIYFILGGEVEVVGVDGTVYAEMPSGAFFGEVGVLLDINRTASIRVKSDQVYVFELSKVDLHDVVSAYPIMKDTLKTAADERYALVKKREEPHSSGNITSEEKHIEQFDMEVAGQSLGK</sequence>
<evidence type="ECO:0000256" key="4">
    <source>
        <dbReference type="ARBA" id="ARBA00022989"/>
    </source>
</evidence>
<dbReference type="InterPro" id="IPR014710">
    <property type="entry name" value="RmlC-like_jellyroll"/>
</dbReference>
<evidence type="ECO:0000256" key="1">
    <source>
        <dbReference type="ARBA" id="ARBA00004141"/>
    </source>
</evidence>
<evidence type="ECO:0000256" key="3">
    <source>
        <dbReference type="ARBA" id="ARBA00022692"/>
    </source>
</evidence>
<dbReference type="InterPro" id="IPR018488">
    <property type="entry name" value="cNMP-bd_CS"/>
</dbReference>
<keyword evidence="6" id="KW-0472">Membrane</keyword>
<evidence type="ECO:0000256" key="8">
    <source>
        <dbReference type="ARBA" id="ARBA00023303"/>
    </source>
</evidence>
<evidence type="ECO:0000256" key="5">
    <source>
        <dbReference type="ARBA" id="ARBA00023065"/>
    </source>
</evidence>
<name>A0AAD5SN17_9FUNG</name>
<dbReference type="GO" id="GO:0044877">
    <property type="term" value="F:protein-containing complex binding"/>
    <property type="evidence" value="ECO:0007669"/>
    <property type="project" value="TreeGrafter"/>
</dbReference>
<protein>
    <submittedName>
        <fullName evidence="10">Kinesin-like protein kif27</fullName>
    </submittedName>
</protein>
<dbReference type="PROSITE" id="PS00889">
    <property type="entry name" value="CNMP_BINDING_2"/>
    <property type="match status" value="1"/>
</dbReference>
<dbReference type="Pfam" id="PF00027">
    <property type="entry name" value="cNMP_binding"/>
    <property type="match status" value="1"/>
</dbReference>
<evidence type="ECO:0000256" key="7">
    <source>
        <dbReference type="ARBA" id="ARBA00023286"/>
    </source>
</evidence>
<evidence type="ECO:0000256" key="2">
    <source>
        <dbReference type="ARBA" id="ARBA00022448"/>
    </source>
</evidence>
<keyword evidence="3" id="KW-0812">Transmembrane</keyword>
<reference evidence="10" key="1">
    <citation type="submission" date="2020-05" db="EMBL/GenBank/DDBJ databases">
        <title>Phylogenomic resolution of chytrid fungi.</title>
        <authorList>
            <person name="Stajich J.E."/>
            <person name="Amses K."/>
            <person name="Simmons R."/>
            <person name="Seto K."/>
            <person name="Myers J."/>
            <person name="Bonds A."/>
            <person name="Quandt C.A."/>
            <person name="Barry K."/>
            <person name="Liu P."/>
            <person name="Grigoriev I."/>
            <person name="Longcore J.E."/>
            <person name="James T.Y."/>
        </authorList>
    </citation>
    <scope>NUCLEOTIDE SEQUENCE</scope>
    <source>
        <strain evidence="10">JEL0513</strain>
    </source>
</reference>
<dbReference type="CDD" id="cd00038">
    <property type="entry name" value="CAP_ED"/>
    <property type="match status" value="1"/>
</dbReference>
<keyword evidence="7" id="KW-1071">Ligand-gated ion channel</keyword>
<keyword evidence="11" id="KW-1185">Reference proteome</keyword>